<evidence type="ECO:0000256" key="1">
    <source>
        <dbReference type="SAM" id="MobiDB-lite"/>
    </source>
</evidence>
<dbReference type="AlphaFoldDB" id="A0A2I9DJ11"/>
<evidence type="ECO:0000259" key="2">
    <source>
        <dbReference type="Pfam" id="PF12867"/>
    </source>
</evidence>
<dbReference type="EMBL" id="BFAG01000008">
    <property type="protein sequence ID" value="GBF06278.1"/>
    <property type="molecule type" value="Genomic_DNA"/>
</dbReference>
<dbReference type="Gene3D" id="1.20.120.450">
    <property type="entry name" value="dinb family like domain"/>
    <property type="match status" value="1"/>
</dbReference>
<dbReference type="Proteomes" id="UP000236569">
    <property type="component" value="Unassembled WGS sequence"/>
</dbReference>
<sequence length="176" mass="19468">MTPLDLAANAAALRALGTSPEEVRDRLARELDAFEAAVLAAQGRWHEPLPGRTWTAAQEAEHVILVNEGTARIVALLLSDRPLRPVPQVPGEVVEGKRQAPDATRPGPDQPWEALRERHATVREALLGQAPRATDDPGRRFFHPFMGELTALDWLRMAAYHVRHHRQQLRAASTPG</sequence>
<dbReference type="SUPFAM" id="SSF109854">
    <property type="entry name" value="DinB/YfiT-like putative metalloenzymes"/>
    <property type="match status" value="1"/>
</dbReference>
<comment type="caution">
    <text evidence="3">The sequence shown here is derived from an EMBL/GenBank/DDBJ whole genome shotgun (WGS) entry which is preliminary data.</text>
</comment>
<gene>
    <name evidence="3" type="ORF">DAERI_080069</name>
</gene>
<feature type="domain" description="DinB-like" evidence="2">
    <location>
        <begin position="41"/>
        <end position="169"/>
    </location>
</feature>
<name>A0A2I9DJ11_9DEIO</name>
<accession>A0A2I9DJ11</accession>
<dbReference type="OrthoDB" id="69531at2"/>
<dbReference type="RefSeq" id="WP_103129661.1">
    <property type="nucleotide sequence ID" value="NZ_BFAG01000008.1"/>
</dbReference>
<keyword evidence="4" id="KW-1185">Reference proteome</keyword>
<dbReference type="InterPro" id="IPR034660">
    <property type="entry name" value="DinB/YfiT-like"/>
</dbReference>
<reference evidence="4" key="1">
    <citation type="submission" date="2018-01" db="EMBL/GenBank/DDBJ databases">
        <title>Draft Genome Sequence of the Radioresistant Bacterium Deinococcus aerius TR0125, Isolated from the Higher Atmosphere above Japan.</title>
        <authorList>
            <person name="Satoh K."/>
            <person name="Arai H."/>
            <person name="Sanzen T."/>
            <person name="Kawaguchi Y."/>
            <person name="Hayashi H."/>
            <person name="Yokobori S."/>
            <person name="Yamagishi A."/>
            <person name="Oono Y."/>
            <person name="Narumi I."/>
        </authorList>
    </citation>
    <scope>NUCLEOTIDE SEQUENCE [LARGE SCALE GENOMIC DNA]</scope>
    <source>
        <strain evidence="4">TR0125</strain>
    </source>
</reference>
<dbReference type="InterPro" id="IPR024775">
    <property type="entry name" value="DinB-like"/>
</dbReference>
<proteinExistence type="predicted"/>
<feature type="region of interest" description="Disordered" evidence="1">
    <location>
        <begin position="92"/>
        <end position="111"/>
    </location>
</feature>
<organism evidence="3 4">
    <name type="scientific">Deinococcus aerius</name>
    <dbReference type="NCBI Taxonomy" id="200253"/>
    <lineage>
        <taxon>Bacteria</taxon>
        <taxon>Thermotogati</taxon>
        <taxon>Deinococcota</taxon>
        <taxon>Deinococci</taxon>
        <taxon>Deinococcales</taxon>
        <taxon>Deinococcaceae</taxon>
        <taxon>Deinococcus</taxon>
    </lineage>
</organism>
<evidence type="ECO:0000313" key="3">
    <source>
        <dbReference type="EMBL" id="GBF06278.1"/>
    </source>
</evidence>
<evidence type="ECO:0000313" key="4">
    <source>
        <dbReference type="Proteomes" id="UP000236569"/>
    </source>
</evidence>
<protein>
    <submittedName>
        <fullName evidence="3">YfiT/DinB family protein</fullName>
    </submittedName>
</protein>
<dbReference type="Pfam" id="PF12867">
    <property type="entry name" value="DinB_2"/>
    <property type="match status" value="1"/>
</dbReference>